<dbReference type="CDD" id="cd00180">
    <property type="entry name" value="PKc"/>
    <property type="match status" value="1"/>
</dbReference>
<evidence type="ECO:0000256" key="5">
    <source>
        <dbReference type="PROSITE-ProRule" id="PRU10141"/>
    </source>
</evidence>
<dbReference type="PROSITE" id="PS00108">
    <property type="entry name" value="PROTEIN_KINASE_ST"/>
    <property type="match status" value="1"/>
</dbReference>
<evidence type="ECO:0000259" key="7">
    <source>
        <dbReference type="PROSITE" id="PS50011"/>
    </source>
</evidence>
<dbReference type="GO" id="GO:0010506">
    <property type="term" value="P:regulation of autophagy"/>
    <property type="evidence" value="ECO:0007669"/>
    <property type="project" value="InterPro"/>
</dbReference>
<feature type="coiled-coil region" evidence="6">
    <location>
        <begin position="499"/>
        <end position="593"/>
    </location>
</feature>
<evidence type="ECO:0000256" key="3">
    <source>
        <dbReference type="ARBA" id="ARBA00022777"/>
    </source>
</evidence>
<feature type="coiled-coil region" evidence="6">
    <location>
        <begin position="380"/>
        <end position="454"/>
    </location>
</feature>
<dbReference type="GO" id="GO:0005776">
    <property type="term" value="C:autophagosome"/>
    <property type="evidence" value="ECO:0007669"/>
    <property type="project" value="TreeGrafter"/>
</dbReference>
<dbReference type="InterPro" id="IPR000719">
    <property type="entry name" value="Prot_kinase_dom"/>
</dbReference>
<dbReference type="PANTHER" id="PTHR24348">
    <property type="entry name" value="SERINE/THREONINE-PROTEIN KINASE UNC-51-RELATED"/>
    <property type="match status" value="1"/>
</dbReference>
<name>A0A8S1R338_9CILI</name>
<dbReference type="OrthoDB" id="311182at2759"/>
<dbReference type="InterPro" id="IPR017441">
    <property type="entry name" value="Protein_kinase_ATP_BS"/>
</dbReference>
<dbReference type="GO" id="GO:0005829">
    <property type="term" value="C:cytosol"/>
    <property type="evidence" value="ECO:0007669"/>
    <property type="project" value="TreeGrafter"/>
</dbReference>
<feature type="coiled-coil region" evidence="6">
    <location>
        <begin position="1068"/>
        <end position="1128"/>
    </location>
</feature>
<feature type="binding site" evidence="5">
    <location>
        <position position="45"/>
    </location>
    <ligand>
        <name>ATP</name>
        <dbReference type="ChEBI" id="CHEBI:30616"/>
    </ligand>
</feature>
<keyword evidence="2 5" id="KW-0547">Nucleotide-binding</keyword>
<dbReference type="Pfam" id="PF00069">
    <property type="entry name" value="Pkinase"/>
    <property type="match status" value="1"/>
</dbReference>
<dbReference type="GO" id="GO:0004674">
    <property type="term" value="F:protein serine/threonine kinase activity"/>
    <property type="evidence" value="ECO:0007669"/>
    <property type="project" value="InterPro"/>
</dbReference>
<keyword evidence="4 5" id="KW-0067">ATP-binding</keyword>
<evidence type="ECO:0000256" key="1">
    <source>
        <dbReference type="ARBA" id="ARBA00022679"/>
    </source>
</evidence>
<evidence type="ECO:0000313" key="9">
    <source>
        <dbReference type="Proteomes" id="UP000692954"/>
    </source>
</evidence>
<dbReference type="InterPro" id="IPR008271">
    <property type="entry name" value="Ser/Thr_kinase_AS"/>
</dbReference>
<evidence type="ECO:0000256" key="2">
    <source>
        <dbReference type="ARBA" id="ARBA00022741"/>
    </source>
</evidence>
<keyword evidence="6" id="KW-0175">Coiled coil</keyword>
<feature type="coiled-coil region" evidence="6">
    <location>
        <begin position="668"/>
        <end position="702"/>
    </location>
</feature>
<keyword evidence="9" id="KW-1185">Reference proteome</keyword>
<evidence type="ECO:0000256" key="6">
    <source>
        <dbReference type="SAM" id="Coils"/>
    </source>
</evidence>
<evidence type="ECO:0000313" key="8">
    <source>
        <dbReference type="EMBL" id="CAD8122446.1"/>
    </source>
</evidence>
<dbReference type="PANTHER" id="PTHR24348:SF22">
    <property type="entry name" value="NON-SPECIFIC SERINE_THREONINE PROTEIN KINASE"/>
    <property type="match status" value="1"/>
</dbReference>
<dbReference type="EMBL" id="CAJJDN010000138">
    <property type="protein sequence ID" value="CAD8122446.1"/>
    <property type="molecule type" value="Genomic_DNA"/>
</dbReference>
<feature type="coiled-coil region" evidence="6">
    <location>
        <begin position="967"/>
        <end position="994"/>
    </location>
</feature>
<reference evidence="8" key="1">
    <citation type="submission" date="2021-01" db="EMBL/GenBank/DDBJ databases">
        <authorList>
            <consortium name="Genoscope - CEA"/>
            <person name="William W."/>
        </authorList>
    </citation>
    <scope>NUCLEOTIDE SEQUENCE</scope>
</reference>
<keyword evidence="1" id="KW-0808">Transferase</keyword>
<dbReference type="PROSITE" id="PS00107">
    <property type="entry name" value="PROTEIN_KINASE_ATP"/>
    <property type="match status" value="1"/>
</dbReference>
<dbReference type="SMART" id="SM00220">
    <property type="entry name" value="S_TKc"/>
    <property type="match status" value="1"/>
</dbReference>
<accession>A0A8S1R338</accession>
<keyword evidence="3" id="KW-0418">Kinase</keyword>
<dbReference type="GO" id="GO:0005524">
    <property type="term" value="F:ATP binding"/>
    <property type="evidence" value="ECO:0007669"/>
    <property type="project" value="UniProtKB-UniRule"/>
</dbReference>
<protein>
    <recommendedName>
        <fullName evidence="7">Protein kinase domain-containing protein</fullName>
    </recommendedName>
</protein>
<feature type="coiled-coil region" evidence="6">
    <location>
        <begin position="307"/>
        <end position="341"/>
    </location>
</feature>
<feature type="domain" description="Protein kinase" evidence="7">
    <location>
        <begin position="16"/>
        <end position="273"/>
    </location>
</feature>
<proteinExistence type="predicted"/>
<comment type="caution">
    <text evidence="8">The sequence shown here is derived from an EMBL/GenBank/DDBJ whole genome shotgun (WGS) entry which is preliminary data.</text>
</comment>
<dbReference type="PROSITE" id="PS50011">
    <property type="entry name" value="PROTEIN_KINASE_DOM"/>
    <property type="match status" value="1"/>
</dbReference>
<dbReference type="GO" id="GO:0000407">
    <property type="term" value="C:phagophore assembly site"/>
    <property type="evidence" value="ECO:0007669"/>
    <property type="project" value="TreeGrafter"/>
</dbReference>
<dbReference type="GO" id="GO:0000045">
    <property type="term" value="P:autophagosome assembly"/>
    <property type="evidence" value="ECO:0007669"/>
    <property type="project" value="TreeGrafter"/>
</dbReference>
<organism evidence="8 9">
    <name type="scientific">Paramecium sonneborni</name>
    <dbReference type="NCBI Taxonomy" id="65129"/>
    <lineage>
        <taxon>Eukaryota</taxon>
        <taxon>Sar</taxon>
        <taxon>Alveolata</taxon>
        <taxon>Ciliophora</taxon>
        <taxon>Intramacronucleata</taxon>
        <taxon>Oligohymenophorea</taxon>
        <taxon>Peniculida</taxon>
        <taxon>Parameciidae</taxon>
        <taxon>Paramecium</taxon>
    </lineage>
</organism>
<dbReference type="GO" id="GO:0016020">
    <property type="term" value="C:membrane"/>
    <property type="evidence" value="ECO:0007669"/>
    <property type="project" value="TreeGrafter"/>
</dbReference>
<evidence type="ECO:0000256" key="4">
    <source>
        <dbReference type="ARBA" id="ARBA00022840"/>
    </source>
</evidence>
<dbReference type="Proteomes" id="UP000692954">
    <property type="component" value="Unassembled WGS sequence"/>
</dbReference>
<sequence length="1317" mass="158444">MIQQKNQIFTQKQKTYCLENLIGRGTGGQVYKAQLLGQMNYVALKIQPYLEPSERKTLNTLNQKQLEHIVNILDLDQYNNYTVIVMDLADGSFEEFWQSQKIFDIEEILKYFIQIVKGTLELHKLNLIHRDIKLDNVVYMNQNGGKLLKLCDTGLMREQDGRKTVKVGTPYYMAPEQIDQSIYDEKIDIWALGMILFEMIFKQTMVSGNSIHEVLSNILRLNQNNIDNRINQLFIQKQEYANDVRLLLKEMIKIDKTSRVSAEYVLQKLQKILKIDQQYQMQNSKQIDELKEKIRLEIQQEYEIKNIQELEKVKNQHILELEQIKSEIKEYQQQYYQQQILKIQNEYEEKFRTQKNQEIINLDQKYQKEIQNNQLNNIELDQLKKRYEIEKTNFQQQIEQQYQQMIEQETQKIKQQQENEMKNQLQNRELAMKIQLQEQLKKQYQEQFENKNTKLLEFNKLLTKIESNLNVNQKNLQYQLQQLQIQQQSNSSQNYKIFIDEFKKQLKQKLNEIEQIITELIQLNINPNQEIRQQLDQKIQRLLSIQKNKQHLVDQSVVENFIQNSIIKANEIIKEEQQQVQDQNNKLLKIQYEKSQQYIYQLNTSFSTQKQKLHRLNSIINFLNQKDPSFLKQCESINDEYNLLNQDFYAIVHMLNILQTDQLKIEFFEQCNKQMEDISEKLSKLENNLVFLLQSMEKQNEEELKNILDQFQNFIEQIEDWLQKIQMINQKQQTDQSVQLKETIQELNIQEKVLFQFKIKINQFIEDIKLKKHQDFNSLFQEINQEFKICLYKLELLDNNYNKFRQRMTLKPIIQQYGDEEKSKTQARLVEDFQNCQNRTNKLKQELSNLKDKIQKNPGYINISQKLDFNLHLLNNLQQINLQQIQTSIDEFGKTQFQNIDQLKLEESKIGFQIDISSQYLEQLFSKMNEIRNSMIESIENFWKENQNSLTNLLLGLKQELLDLQLKTEEYELLKNLENSKQELQLAIEQNLEQCKEQMKFNYQSSQFQESFNFKKNLEKIDQAKKLIEIFYKKKQTFYTWAQEQSNRIISIQNEFQNFDYQKLEGFFKNFINTYEEINTLIEDLQKKVLNLEQQKNNSQINQLNQQQDECRKRIQELQKQKSQNSDQFQNLNFYKNLILRIKFFEVLFQLKCLHERQQIYLRKQNNSHSNSTLKQQEDLKLHTDCVQIIDDYFKNCVELKDQMVKGKMPVQLIYNYLQITDGKKTCKDDNDKGESKIFDQQPQNLLQRLEDKLSKLRDNITLKNKVKIKSKIQSQELNSFKQFQDGCIPLMSQLEFSKLYNTNSVDNKNREVNKIQ</sequence>
<gene>
    <name evidence="8" type="ORF">PSON_ATCC_30995.1.T1380120</name>
</gene>
<dbReference type="InterPro" id="IPR045269">
    <property type="entry name" value="Atg1-like"/>
</dbReference>